<dbReference type="Gene3D" id="3.40.50.300">
    <property type="entry name" value="P-loop containing nucleotide triphosphate hydrolases"/>
    <property type="match status" value="2"/>
</dbReference>
<feature type="transmembrane region" description="Helical" evidence="7">
    <location>
        <begin position="818"/>
        <end position="839"/>
    </location>
</feature>
<dbReference type="STRING" id="590646.G3AW48"/>
<dbReference type="PROSITE" id="PS50893">
    <property type="entry name" value="ABC_TRANSPORTER_2"/>
    <property type="match status" value="2"/>
</dbReference>
<evidence type="ECO:0000256" key="7">
    <source>
        <dbReference type="SAM" id="Phobius"/>
    </source>
</evidence>
<dbReference type="InterPro" id="IPR011527">
    <property type="entry name" value="ABC1_TM_dom"/>
</dbReference>
<dbReference type="InterPro" id="IPR036640">
    <property type="entry name" value="ABC1_TM_sf"/>
</dbReference>
<dbReference type="AlphaFoldDB" id="G3AW48"/>
<evidence type="ECO:0000256" key="2">
    <source>
        <dbReference type="ARBA" id="ARBA00022692"/>
    </source>
</evidence>
<feature type="transmembrane region" description="Helical" evidence="7">
    <location>
        <begin position="26"/>
        <end position="51"/>
    </location>
</feature>
<dbReference type="GO" id="GO:0015421">
    <property type="term" value="F:ABC-type oligopeptide transporter activity"/>
    <property type="evidence" value="ECO:0007669"/>
    <property type="project" value="TreeGrafter"/>
</dbReference>
<feature type="domain" description="ABC transporter" evidence="8">
    <location>
        <begin position="357"/>
        <end position="596"/>
    </location>
</feature>
<dbReference type="CDD" id="cd18577">
    <property type="entry name" value="ABC_6TM_Pgp_ABCB1_D1_like"/>
    <property type="match status" value="1"/>
</dbReference>
<dbReference type="CDD" id="cd03228">
    <property type="entry name" value="ABCC_MRP_Like"/>
    <property type="match status" value="1"/>
</dbReference>
<dbReference type="Gene3D" id="1.20.1560.10">
    <property type="entry name" value="ABC transporter type 1, transmembrane domain"/>
    <property type="match status" value="1"/>
</dbReference>
<keyword evidence="3" id="KW-0547">Nucleotide-binding</keyword>
<name>G3AW48_CANTC</name>
<dbReference type="GO" id="GO:0090374">
    <property type="term" value="P:oligopeptide export from mitochondrion"/>
    <property type="evidence" value="ECO:0007669"/>
    <property type="project" value="TreeGrafter"/>
</dbReference>
<feature type="transmembrane region" description="Helical" evidence="7">
    <location>
        <begin position="933"/>
        <end position="953"/>
    </location>
</feature>
<dbReference type="KEGG" id="cten:18250611"/>
<dbReference type="GO" id="GO:0005743">
    <property type="term" value="C:mitochondrial inner membrane"/>
    <property type="evidence" value="ECO:0007669"/>
    <property type="project" value="TreeGrafter"/>
</dbReference>
<dbReference type="eggNOG" id="KOG0055">
    <property type="taxonomic scope" value="Eukaryota"/>
</dbReference>
<dbReference type="GeneID" id="18250611"/>
<keyword evidence="2 7" id="KW-0812">Transmembrane</keyword>
<gene>
    <name evidence="10" type="ORF">CANTEDRAFT_96499</name>
</gene>
<dbReference type="SMART" id="SM00382">
    <property type="entry name" value="AAA"/>
    <property type="match status" value="2"/>
</dbReference>
<feature type="transmembrane region" description="Helical" evidence="7">
    <location>
        <begin position="71"/>
        <end position="100"/>
    </location>
</feature>
<dbReference type="Pfam" id="PF00005">
    <property type="entry name" value="ABC_tran"/>
    <property type="match status" value="2"/>
</dbReference>
<comment type="subcellular location">
    <subcellularLocation>
        <location evidence="1">Membrane</location>
        <topology evidence="1">Multi-pass membrane protein</topology>
    </subcellularLocation>
</comment>
<feature type="transmembrane region" description="Helical" evidence="7">
    <location>
        <begin position="712"/>
        <end position="739"/>
    </location>
</feature>
<evidence type="ECO:0000256" key="4">
    <source>
        <dbReference type="ARBA" id="ARBA00022840"/>
    </source>
</evidence>
<keyword evidence="6 7" id="KW-0472">Membrane</keyword>
<evidence type="ECO:0000256" key="3">
    <source>
        <dbReference type="ARBA" id="ARBA00022741"/>
    </source>
</evidence>
<dbReference type="InterPro" id="IPR003593">
    <property type="entry name" value="AAA+_ATPase"/>
</dbReference>
<reference evidence="10 11" key="1">
    <citation type="journal article" date="2011" name="Proc. Natl. Acad. Sci. U.S.A.">
        <title>Comparative genomics of xylose-fermenting fungi for enhanced biofuel production.</title>
        <authorList>
            <person name="Wohlbach D.J."/>
            <person name="Kuo A."/>
            <person name="Sato T.K."/>
            <person name="Potts K.M."/>
            <person name="Salamov A.A."/>
            <person name="LaButti K.M."/>
            <person name="Sun H."/>
            <person name="Clum A."/>
            <person name="Pangilinan J.L."/>
            <person name="Lindquist E.A."/>
            <person name="Lucas S."/>
            <person name="Lapidus A."/>
            <person name="Jin M."/>
            <person name="Gunawan C."/>
            <person name="Balan V."/>
            <person name="Dale B.E."/>
            <person name="Jeffries T.W."/>
            <person name="Zinkel R."/>
            <person name="Barry K.W."/>
            <person name="Grigoriev I.V."/>
            <person name="Gasch A.P."/>
        </authorList>
    </citation>
    <scope>NUCLEOTIDE SEQUENCE [LARGE SCALE GENOMIC DNA]</scope>
    <source>
        <strain evidence="11">ATCC 10573 / BCRC 21748 / CBS 615 / JCM 9827 / NBRC 10315 / NRRL Y-1498 / VKM Y-70</strain>
    </source>
</reference>
<dbReference type="SUPFAM" id="SSF52540">
    <property type="entry name" value="P-loop containing nucleoside triphosphate hydrolases"/>
    <property type="match status" value="2"/>
</dbReference>
<dbReference type="HOGENOM" id="CLU_000604_17_8_1"/>
<keyword evidence="11" id="KW-1185">Reference proteome</keyword>
<keyword evidence="4" id="KW-0067">ATP-binding</keyword>
<evidence type="ECO:0000313" key="10">
    <source>
        <dbReference type="EMBL" id="EGV66452.1"/>
    </source>
</evidence>
<feature type="transmembrane region" description="Helical" evidence="7">
    <location>
        <begin position="792"/>
        <end position="812"/>
    </location>
</feature>
<dbReference type="Pfam" id="PF00664">
    <property type="entry name" value="ABC_membrane"/>
    <property type="match status" value="2"/>
</dbReference>
<dbReference type="CDD" id="cd18578">
    <property type="entry name" value="ABC_6TM_Pgp_ABCB1_D2_like"/>
    <property type="match status" value="1"/>
</dbReference>
<dbReference type="SUPFAM" id="SSF90123">
    <property type="entry name" value="ABC transporter transmembrane region"/>
    <property type="match status" value="2"/>
</dbReference>
<dbReference type="InterPro" id="IPR003439">
    <property type="entry name" value="ABC_transporter-like_ATP-bd"/>
</dbReference>
<feature type="transmembrane region" description="Helical" evidence="7">
    <location>
        <begin position="899"/>
        <end position="921"/>
    </location>
</feature>
<keyword evidence="10" id="KW-0378">Hydrolase</keyword>
<feature type="domain" description="ABC transmembrane type-1" evidence="9">
    <location>
        <begin position="32"/>
        <end position="323"/>
    </location>
</feature>
<sequence length="1216" mass="136845">MSSNFESELSDATKVSLFKFTKRSDFINIIPGVIFSAISALATPAQTILYGRIFTKLSTYYIGDYNTFHDFIKAVGIYCWMIIVVGAAKSILTFFSVLFWMRNGETHQRRVRRQIFAKIIIQDNIEWVENFKNVNGEINQLNRCIEELRTGNAEVLGLMTSGVVGAVALFIVAMVFSWSVTLVVLALTPFFALSSWFTGKLAYRFANKENIYSAKSSKIINWCILNAPIPRVFNGKIIEILNFRKLVNQCSTFNYKYENVVTLNMGILRVLSLLMFVQAFWFGNTMIRLRKLNVNEVFTAFSACLMLAESVSSITELIGEIYRAQAANGRLVEFLNLHNSTEPDQHKMSPTWCNGSIEIKKVSFKYTNKKEFAIRDLNLNIKSNEFNFIIGKSGSGKSTISQLIMAFYKPDAGQILIDGLDVRTIDKRWISKNITLVSSNPIIFDHSLKDNLAMSVLDEYDSLDSIPHGIITEVCDFALLSKLIQRIGGVDQPISNSSVSGGEKQRISIARAKLRDTPILIIDEGLSALDQKNRITLLNSIRQWREGKTTIFITHQLDQIFPNDVVFIIQDGATKNQGYMRELSEEPLIKRTAIRTHSFSSGSSDESQDYSDSELKDDSVRVSQIKEYNYLKNPFVLKDVEALKIGANEKIYSLGKILLYYIKTANSKSLALLGLFFAAVHAVSNPIFSYIFSRLLENMIDISIGVDRSSRLRVWSTYAIACAIVNGATYFLANFLLAVSSEKWINMLRKRSLTKINDQDMSFFHEEGHKPVFLNALLMNDTRDLRTMVSKFLAVSISLTFLVLLGCIFALVLGWRLALTGIAFAFIIIVVSVVYATVLRKFETSYKDRVNDLETINFELVNGMKTVHSLNLKSFFELQFNLKSSALGRAASKRALHTGFCLAIKELLMAVATGVILYYGMRLVGDTMYRRLQFLQVITLLLMTFTAAGSLLNELPDITRGQRCATHIINLLKLPDSKVETEGTEKPAEVYKDSILQFSNIRFGYTPTKQVLKNVSFNIKEEDIFAIIGESGSGKSTITNLIMRLYGNYEGSIKLNGTEISQVNVEFLREYISIVPQNPVFFEGTIYDNLTYGLSKESLINSNVDEYLKTCNIFSFTNSLPDGLQSDIGSLTENSLISTGQLQRLAMARALIRQPKVLILDECTSNLDTQNFNIFKELILKANQEMGVTVIIVSHDTELYSIATKSINLSNGTIVN</sequence>
<dbReference type="PANTHER" id="PTHR43394:SF15">
    <property type="entry name" value="ALPHA-FACTOR-TRANSPORTING ATPASE"/>
    <property type="match status" value="1"/>
</dbReference>
<feature type="domain" description="ABC transmembrane type-1" evidence="9">
    <location>
        <begin position="672"/>
        <end position="960"/>
    </location>
</feature>
<feature type="transmembrane region" description="Helical" evidence="7">
    <location>
        <begin position="155"/>
        <end position="176"/>
    </location>
</feature>
<dbReference type="GO" id="GO:0005524">
    <property type="term" value="F:ATP binding"/>
    <property type="evidence" value="ECO:0007669"/>
    <property type="project" value="UniProtKB-KW"/>
</dbReference>
<feature type="domain" description="ABC transporter" evidence="8">
    <location>
        <begin position="996"/>
        <end position="1215"/>
    </location>
</feature>
<accession>G3AW48</accession>
<organism evidence="11">
    <name type="scientific">Candida tenuis (strain ATCC 10573 / BCRC 21748 / CBS 615 / JCM 9827 / NBRC 10315 / NRRL Y-1498 / VKM Y-70)</name>
    <name type="common">Yeast</name>
    <name type="synonym">Yamadazyma tenuis</name>
    <dbReference type="NCBI Taxonomy" id="590646"/>
    <lineage>
        <taxon>Eukaryota</taxon>
        <taxon>Fungi</taxon>
        <taxon>Dikarya</taxon>
        <taxon>Ascomycota</taxon>
        <taxon>Saccharomycotina</taxon>
        <taxon>Pichiomycetes</taxon>
        <taxon>Debaryomycetaceae</taxon>
        <taxon>Yamadazyma</taxon>
    </lineage>
</organism>
<keyword evidence="5 7" id="KW-1133">Transmembrane helix</keyword>
<feature type="transmembrane region" description="Helical" evidence="7">
    <location>
        <begin position="261"/>
        <end position="282"/>
    </location>
</feature>
<feature type="transmembrane region" description="Helical" evidence="7">
    <location>
        <begin position="670"/>
        <end position="692"/>
    </location>
</feature>
<evidence type="ECO:0000256" key="6">
    <source>
        <dbReference type="ARBA" id="ARBA00023136"/>
    </source>
</evidence>
<dbReference type="EMBL" id="GL996510">
    <property type="protein sequence ID" value="EGV66452.1"/>
    <property type="molecule type" value="Genomic_DNA"/>
</dbReference>
<evidence type="ECO:0000256" key="1">
    <source>
        <dbReference type="ARBA" id="ARBA00004141"/>
    </source>
</evidence>
<evidence type="ECO:0000259" key="8">
    <source>
        <dbReference type="PROSITE" id="PS50893"/>
    </source>
</evidence>
<feature type="transmembrane region" description="Helical" evidence="7">
    <location>
        <begin position="182"/>
        <end position="199"/>
    </location>
</feature>
<dbReference type="Proteomes" id="UP000000707">
    <property type="component" value="Unassembled WGS sequence"/>
</dbReference>
<proteinExistence type="predicted"/>
<protein>
    <submittedName>
        <fullName evidence="10">p-loop containing nucleoside triphosphate hydrolase protein</fullName>
    </submittedName>
</protein>
<dbReference type="GO" id="GO:0016887">
    <property type="term" value="F:ATP hydrolysis activity"/>
    <property type="evidence" value="ECO:0007669"/>
    <property type="project" value="InterPro"/>
</dbReference>
<evidence type="ECO:0000313" key="11">
    <source>
        <dbReference type="Proteomes" id="UP000000707"/>
    </source>
</evidence>
<dbReference type="PANTHER" id="PTHR43394">
    <property type="entry name" value="ATP-DEPENDENT PERMEASE MDL1, MITOCHONDRIAL"/>
    <property type="match status" value="1"/>
</dbReference>
<dbReference type="InterPro" id="IPR027417">
    <property type="entry name" value="P-loop_NTPase"/>
</dbReference>
<evidence type="ECO:0000259" key="9">
    <source>
        <dbReference type="PROSITE" id="PS50929"/>
    </source>
</evidence>
<dbReference type="OrthoDB" id="6500128at2759"/>
<evidence type="ECO:0000256" key="5">
    <source>
        <dbReference type="ARBA" id="ARBA00022989"/>
    </source>
</evidence>
<dbReference type="PROSITE" id="PS50929">
    <property type="entry name" value="ABC_TM1F"/>
    <property type="match status" value="2"/>
</dbReference>
<dbReference type="InterPro" id="IPR039421">
    <property type="entry name" value="Type_1_exporter"/>
</dbReference>